<sequence length="391" mass="44501">MEHRQPANRLFIRAGSTPERSLNWFTELAENDEDIHLLPDAEHLSELAAQPSAQNVSLLIPASEVIFRQVTVPQRAGKNTRQMIAWQTEESIATDVDTLHWVELYRQEQTLYAAGIEVDFLRNWIHRFRDAGLTVRHVYIDALLLPLPEEGWSAARLDHQWLLRQSEYSGCLVEQVLLDALLAIAMPEVVHYYGHDQEIPPDWVHAEAPSDPLIVMKNNCASAVNLLQGEFAVREEDPAWGRHLQRIAAGMVIFTLVLILGSKLFTWWQVSQQESLLKNQMLTLHQSAFPQDKHTRNLKFYFEQNMKKAPTAFLPALAKLTAYQGQVPQIAIDKLDFQQKTNQFTLQITTDNRVAIDDFLKITANDFHFAVSNLTTSATGVTATLTQRSKS</sequence>
<gene>
    <name evidence="13" type="primary">gspL</name>
    <name evidence="13" type="ORF">IV431_17130</name>
</gene>
<dbReference type="InterPro" id="IPR025691">
    <property type="entry name" value="GspL_pp_dom"/>
</dbReference>
<evidence type="ECO:0000256" key="5">
    <source>
        <dbReference type="ARBA" id="ARBA00022519"/>
    </source>
</evidence>
<evidence type="ECO:0000256" key="7">
    <source>
        <dbReference type="ARBA" id="ARBA00022927"/>
    </source>
</evidence>
<dbReference type="SUPFAM" id="SSF53067">
    <property type="entry name" value="Actin-like ATPase domain"/>
    <property type="match status" value="2"/>
</dbReference>
<comment type="caution">
    <text evidence="13">The sequence shown here is derived from an EMBL/GenBank/DDBJ whole genome shotgun (WGS) entry which is preliminary data.</text>
</comment>
<evidence type="ECO:0000313" key="14">
    <source>
        <dbReference type="Proteomes" id="UP000600307"/>
    </source>
</evidence>
<keyword evidence="9" id="KW-0472">Membrane</keyword>
<feature type="domain" description="GspL cytoplasmic actin-ATPase-like" evidence="11">
    <location>
        <begin position="10"/>
        <end position="233"/>
    </location>
</feature>
<reference evidence="13 14" key="1">
    <citation type="submission" date="2020-11" db="EMBL/GenBank/DDBJ databases">
        <title>Taxonomic investigation of Rahnella spp.</title>
        <authorList>
            <person name="Lee S.D."/>
        </authorList>
    </citation>
    <scope>NUCLEOTIDE SEQUENCE [LARGE SCALE GENOMIC DNA]</scope>
    <source>
        <strain evidence="13 14">SAP-10</strain>
    </source>
</reference>
<comment type="function">
    <text evidence="10">Inner membrane component of the type II secretion system required for the energy-dependent secretion of extracellular factors such as proteases and toxins from the periplasm.</text>
</comment>
<dbReference type="Proteomes" id="UP000600307">
    <property type="component" value="Unassembled WGS sequence"/>
</dbReference>
<evidence type="ECO:0000256" key="10">
    <source>
        <dbReference type="PIRNR" id="PIRNR015761"/>
    </source>
</evidence>
<dbReference type="EMBL" id="JADOBH010000003">
    <property type="protein sequence ID" value="MBF7957283.1"/>
    <property type="molecule type" value="Genomic_DNA"/>
</dbReference>
<dbReference type="InterPro" id="IPR007812">
    <property type="entry name" value="T2SS_protein-GspL"/>
</dbReference>
<organism evidence="13 14">
    <name type="scientific">Rahnella victoriana</name>
    <dbReference type="NCBI Taxonomy" id="1510570"/>
    <lineage>
        <taxon>Bacteria</taxon>
        <taxon>Pseudomonadati</taxon>
        <taxon>Pseudomonadota</taxon>
        <taxon>Gammaproteobacteria</taxon>
        <taxon>Enterobacterales</taxon>
        <taxon>Yersiniaceae</taxon>
        <taxon>Rahnella</taxon>
    </lineage>
</organism>
<evidence type="ECO:0000256" key="8">
    <source>
        <dbReference type="ARBA" id="ARBA00022989"/>
    </source>
</evidence>
<keyword evidence="5" id="KW-0997">Cell inner membrane</keyword>
<keyword evidence="3 10" id="KW-0813">Transport</keyword>
<dbReference type="Gene3D" id="3.30.420.380">
    <property type="match status" value="1"/>
</dbReference>
<keyword evidence="4" id="KW-1003">Cell membrane</keyword>
<dbReference type="Gene3D" id="3.30.1360.100">
    <property type="entry name" value="General secretion pathway protein M, EpsM"/>
    <property type="match status" value="1"/>
</dbReference>
<dbReference type="CDD" id="cd24017">
    <property type="entry name" value="ASKHA_T2SSL_N"/>
    <property type="match status" value="1"/>
</dbReference>
<evidence type="ECO:0000256" key="6">
    <source>
        <dbReference type="ARBA" id="ARBA00022692"/>
    </source>
</evidence>
<accession>A0ABS0DV40</accession>
<dbReference type="Gene3D" id="3.30.420.370">
    <property type="match status" value="1"/>
</dbReference>
<evidence type="ECO:0000256" key="9">
    <source>
        <dbReference type="ARBA" id="ARBA00023136"/>
    </source>
</evidence>
<protein>
    <recommendedName>
        <fullName evidence="10">Type II secretion system protein L</fullName>
        <shortName evidence="10">T2SS protein L</shortName>
    </recommendedName>
</protein>
<dbReference type="Pfam" id="PF05134">
    <property type="entry name" value="T2SSL"/>
    <property type="match status" value="1"/>
</dbReference>
<feature type="domain" description="GspL periplasmic" evidence="12">
    <location>
        <begin position="246"/>
        <end position="390"/>
    </location>
</feature>
<dbReference type="RefSeq" id="WP_131693888.1">
    <property type="nucleotide sequence ID" value="NZ_CBCSED010000008.1"/>
</dbReference>
<dbReference type="Pfam" id="PF12693">
    <property type="entry name" value="GspL_C"/>
    <property type="match status" value="1"/>
</dbReference>
<proteinExistence type="inferred from homology"/>
<dbReference type="NCBIfam" id="TIGR01709">
    <property type="entry name" value="typeII_sec_gspL"/>
    <property type="match status" value="1"/>
</dbReference>
<evidence type="ECO:0000256" key="3">
    <source>
        <dbReference type="ARBA" id="ARBA00022448"/>
    </source>
</evidence>
<evidence type="ECO:0000259" key="12">
    <source>
        <dbReference type="Pfam" id="PF12693"/>
    </source>
</evidence>
<name>A0ABS0DV40_9GAMM</name>
<evidence type="ECO:0000256" key="2">
    <source>
        <dbReference type="ARBA" id="ARBA00005318"/>
    </source>
</evidence>
<evidence type="ECO:0000256" key="4">
    <source>
        <dbReference type="ARBA" id="ARBA00022475"/>
    </source>
</evidence>
<dbReference type="InterPro" id="IPR043129">
    <property type="entry name" value="ATPase_NBD"/>
</dbReference>
<keyword evidence="14" id="KW-1185">Reference proteome</keyword>
<keyword evidence="7 10" id="KW-0653">Protein transport</keyword>
<evidence type="ECO:0000259" key="11">
    <source>
        <dbReference type="Pfam" id="PF05134"/>
    </source>
</evidence>
<evidence type="ECO:0000256" key="1">
    <source>
        <dbReference type="ARBA" id="ARBA00004377"/>
    </source>
</evidence>
<comment type="similarity">
    <text evidence="2 10">Belongs to the GSP L family.</text>
</comment>
<dbReference type="PIRSF" id="PIRSF015761">
    <property type="entry name" value="Protein_L"/>
    <property type="match status" value="1"/>
</dbReference>
<dbReference type="InterPro" id="IPR024230">
    <property type="entry name" value="GspL_cyto_dom"/>
</dbReference>
<keyword evidence="8" id="KW-1133">Transmembrane helix</keyword>
<comment type="subcellular location">
    <subcellularLocation>
        <location evidence="1">Cell inner membrane</location>
        <topology evidence="1">Single-pass membrane protein</topology>
    </subcellularLocation>
</comment>
<keyword evidence="6" id="KW-0812">Transmembrane</keyword>
<evidence type="ECO:0000313" key="13">
    <source>
        <dbReference type="EMBL" id="MBF7957283.1"/>
    </source>
</evidence>